<dbReference type="Proteomes" id="UP001152795">
    <property type="component" value="Unassembled WGS sequence"/>
</dbReference>
<dbReference type="AlphaFoldDB" id="A0A6S7LIK5"/>
<feature type="domain" description="DUF6589" evidence="1">
    <location>
        <begin position="81"/>
        <end position="523"/>
    </location>
</feature>
<comment type="caution">
    <text evidence="2">The sequence shown here is derived from an EMBL/GenBank/DDBJ whole genome shotgun (WGS) entry which is preliminary data.</text>
</comment>
<dbReference type="InterPro" id="IPR046496">
    <property type="entry name" value="DUF6589"/>
</dbReference>
<dbReference type="OrthoDB" id="5976369at2759"/>
<accession>A0A6S7LIK5</accession>
<proteinExistence type="predicted"/>
<keyword evidence="3" id="KW-1185">Reference proteome</keyword>
<evidence type="ECO:0000313" key="3">
    <source>
        <dbReference type="Proteomes" id="UP001152795"/>
    </source>
</evidence>
<dbReference type="Pfam" id="PF20231">
    <property type="entry name" value="DUF6589"/>
    <property type="match status" value="1"/>
</dbReference>
<feature type="non-terminal residue" evidence="2">
    <location>
        <position position="1"/>
    </location>
</feature>
<sequence>LVGGHFSDKVVERVKSGSVFRGTGDNWDLRVLSGHMRKDIQNVDLHLFASNLIENRVNFHHLPNNTPKGNIANFPRRNFSLSVMEWKMYAESAKVIVGRIILEFFPKFKCLKSVIPTHIPHVYSNKMAQKSTIVNLPIINANEAKYEDCVLILRTYEKWIAEIFVKAGLLEKIPDVENPPVPEGPAAPGQTQAHSVDTADDPMKEMKIAFAGDQLTRVRFAGAKDLLSGSHTPSDRFEHCSPFKPVMWHTRASLLQYSYSFLHKAQSVNQVGTIKFFRERYNRRNSTPAKVLDSLQGSEELFISVGRAYIVTAALDFFGMSSTDDAPTINKLPANISRETEENKKKYFDDVFGRFINKYLLQKDDNSVADDEDDYIRNYALCCIFLTILILQMKDTSAEGDGERNLINQKLLLSVFKSLGSYSKYALEMFTSIAQIECLLTPRRSEEFKWGFFVNWCGGEGKNIEDDLAQEISNRVSKGIVQRQGANKTIQSISKVCRATSGIQRITEQFDISAGIHKVSVQHTSRDSIKDEKEMIEDLTQLDPFNHEPGRCHDSFPSIKSCPLKYLNVVEFHQWLEKHKKELSNIK</sequence>
<evidence type="ECO:0000259" key="1">
    <source>
        <dbReference type="Pfam" id="PF20231"/>
    </source>
</evidence>
<organism evidence="2 3">
    <name type="scientific">Paramuricea clavata</name>
    <name type="common">Red gorgonian</name>
    <name type="synonym">Violescent sea-whip</name>
    <dbReference type="NCBI Taxonomy" id="317549"/>
    <lineage>
        <taxon>Eukaryota</taxon>
        <taxon>Metazoa</taxon>
        <taxon>Cnidaria</taxon>
        <taxon>Anthozoa</taxon>
        <taxon>Octocorallia</taxon>
        <taxon>Malacalcyonacea</taxon>
        <taxon>Plexauridae</taxon>
        <taxon>Paramuricea</taxon>
    </lineage>
</organism>
<dbReference type="EMBL" id="CACRXK020018529">
    <property type="protein sequence ID" value="CAB4032599.1"/>
    <property type="molecule type" value="Genomic_DNA"/>
</dbReference>
<evidence type="ECO:0000313" key="2">
    <source>
        <dbReference type="EMBL" id="CAB4032599.1"/>
    </source>
</evidence>
<reference evidence="2" key="1">
    <citation type="submission" date="2020-04" db="EMBL/GenBank/DDBJ databases">
        <authorList>
            <person name="Alioto T."/>
            <person name="Alioto T."/>
            <person name="Gomez Garrido J."/>
        </authorList>
    </citation>
    <scope>NUCLEOTIDE SEQUENCE</scope>
    <source>
        <strain evidence="2">A484AB</strain>
    </source>
</reference>
<name>A0A6S7LIK5_PARCT</name>
<gene>
    <name evidence="2" type="ORF">PACLA_8A076848</name>
</gene>
<protein>
    <recommendedName>
        <fullName evidence="1">DUF6589 domain-containing protein</fullName>
    </recommendedName>
</protein>